<comment type="similarity">
    <text evidence="2">Belongs to the bacterial phospholipase C family.</text>
</comment>
<keyword evidence="10" id="KW-1185">Reference proteome</keyword>
<keyword evidence="6" id="KW-0843">Virulence</keyword>
<gene>
    <name evidence="9" type="ORF">ACFPYL_06130</name>
</gene>
<sequence length="640" mass="68062">MTENSSTPLDTQTTRRTVVMGAAAVAGAAGMSGLLPTRLEAAAAAEPEEFDLSKIKHVVYVMQENRSFDHYFGTFPGVRGFDDPDAMTLANGNSVFQQPDPSNPDGFLLPFHMDTKNTGAAAIPSLSHDWRDQHASWNKGAMDGWLSTHVASDGAAKGSYTMGYMLQEDIPFHWALAENFTLLDNYHCSVMGPTYPNRAIWMSGTNDPQGEQGGPILETVAPNTLTWKSAAEVLYDAGYSIKTYSSSGSYNYFKWWQSFKTVGQVDTELYNWATGTGTLFGNGTPGGAGNPLAPTKAQVGYLAFEEDCANGTLADVTWLFPDGPYASDEHPPNTPAAGAYFLASKLEALAANPDLWASTVFIINYDENDGFFDHVPPPVPDPDLHPEEYVHMPSPRGTPGGGLPAGAGFRVPCLIISPWTVGGHVYSQVADHTSPLQLIEAITAAGGLSGKDPVTFDAITPWRRATFDDLAGAFQAVPQAAPADAEFGHDARQADYAAQLTASALPMPSRPNAVQTVPHQLPADQPSSGATSEATPAATSKPEATAAVAPVKSSVTVTEAVRSGRKAALRVVGAKPASRVVVRHAHGAVVARTAATADGTAAIRISTKHLKVGHQHRFTVMYVDAVGHHHTRNVAFKVTH</sequence>
<evidence type="ECO:0000256" key="3">
    <source>
        <dbReference type="ARBA" id="ARBA00012018"/>
    </source>
</evidence>
<keyword evidence="5" id="KW-0378">Hydrolase</keyword>
<dbReference type="InterPro" id="IPR017850">
    <property type="entry name" value="Alkaline_phosphatase_core_sf"/>
</dbReference>
<dbReference type="EMBL" id="JBHSRJ010000003">
    <property type="protein sequence ID" value="MFC6042639.1"/>
    <property type="molecule type" value="Genomic_DNA"/>
</dbReference>
<comment type="caution">
    <text evidence="9">The sequence shown here is derived from an EMBL/GenBank/DDBJ whole genome shotgun (WGS) entry which is preliminary data.</text>
</comment>
<reference evidence="10" key="1">
    <citation type="journal article" date="2019" name="Int. J. Syst. Evol. Microbiol.">
        <title>The Global Catalogue of Microorganisms (GCM) 10K type strain sequencing project: providing services to taxonomists for standard genome sequencing and annotation.</title>
        <authorList>
            <consortium name="The Broad Institute Genomics Platform"/>
            <consortium name="The Broad Institute Genome Sequencing Center for Infectious Disease"/>
            <person name="Wu L."/>
            <person name="Ma J."/>
        </authorList>
    </citation>
    <scope>NUCLEOTIDE SEQUENCE [LARGE SCALE GENOMIC DNA]</scope>
    <source>
        <strain evidence="10">CCUG 54522</strain>
    </source>
</reference>
<dbReference type="EC" id="3.1.4.3" evidence="3"/>
<evidence type="ECO:0000256" key="6">
    <source>
        <dbReference type="ARBA" id="ARBA00023026"/>
    </source>
</evidence>
<keyword evidence="4" id="KW-0134">Cell wall</keyword>
<organism evidence="9 10">
    <name type="scientific">Nocardioides hankookensis</name>
    <dbReference type="NCBI Taxonomy" id="443157"/>
    <lineage>
        <taxon>Bacteria</taxon>
        <taxon>Bacillati</taxon>
        <taxon>Actinomycetota</taxon>
        <taxon>Actinomycetes</taxon>
        <taxon>Propionibacteriales</taxon>
        <taxon>Nocardioidaceae</taxon>
        <taxon>Nocardioides</taxon>
    </lineage>
</organism>
<dbReference type="PROSITE" id="PS51318">
    <property type="entry name" value="TAT"/>
    <property type="match status" value="1"/>
</dbReference>
<evidence type="ECO:0000313" key="10">
    <source>
        <dbReference type="Proteomes" id="UP001596135"/>
    </source>
</evidence>
<dbReference type="PANTHER" id="PTHR31956">
    <property type="entry name" value="NON-SPECIFIC PHOSPHOLIPASE C4-RELATED"/>
    <property type="match status" value="1"/>
</dbReference>
<accession>A0ABW1LGP2</accession>
<proteinExistence type="inferred from homology"/>
<evidence type="ECO:0000256" key="4">
    <source>
        <dbReference type="ARBA" id="ARBA00022512"/>
    </source>
</evidence>
<evidence type="ECO:0000256" key="5">
    <source>
        <dbReference type="ARBA" id="ARBA00022801"/>
    </source>
</evidence>
<evidence type="ECO:0000256" key="1">
    <source>
        <dbReference type="ARBA" id="ARBA00004191"/>
    </source>
</evidence>
<dbReference type="Pfam" id="PF04185">
    <property type="entry name" value="Phosphoesterase"/>
    <property type="match status" value="1"/>
</dbReference>
<feature type="compositionally biased region" description="Polar residues" evidence="8">
    <location>
        <begin position="525"/>
        <end position="538"/>
    </location>
</feature>
<dbReference type="Gene3D" id="3.40.720.10">
    <property type="entry name" value="Alkaline Phosphatase, subunit A"/>
    <property type="match status" value="1"/>
</dbReference>
<comment type="catalytic activity">
    <reaction evidence="7">
        <text>a 1,2-diacyl-sn-glycero-3-phosphocholine + H2O = phosphocholine + a 1,2-diacyl-sn-glycerol + H(+)</text>
        <dbReference type="Rhea" id="RHEA:10604"/>
        <dbReference type="ChEBI" id="CHEBI:15377"/>
        <dbReference type="ChEBI" id="CHEBI:15378"/>
        <dbReference type="ChEBI" id="CHEBI:17815"/>
        <dbReference type="ChEBI" id="CHEBI:57643"/>
        <dbReference type="ChEBI" id="CHEBI:295975"/>
        <dbReference type="EC" id="3.1.4.3"/>
    </reaction>
    <physiologicalReaction direction="left-to-right" evidence="7">
        <dbReference type="Rhea" id="RHEA:10605"/>
    </physiologicalReaction>
</comment>
<dbReference type="Proteomes" id="UP001596135">
    <property type="component" value="Unassembled WGS sequence"/>
</dbReference>
<protein>
    <recommendedName>
        <fullName evidence="3">phospholipase C</fullName>
        <ecNumber evidence="3">3.1.4.3</ecNumber>
    </recommendedName>
</protein>
<dbReference type="InterPro" id="IPR007312">
    <property type="entry name" value="Phosphoesterase"/>
</dbReference>
<dbReference type="PANTHER" id="PTHR31956:SF1">
    <property type="entry name" value="NON-SPECIFIC PHOSPHOLIPASE C1"/>
    <property type="match status" value="1"/>
</dbReference>
<comment type="subcellular location">
    <subcellularLocation>
        <location evidence="1">Secreted</location>
        <location evidence="1">Cell wall</location>
    </subcellularLocation>
</comment>
<dbReference type="RefSeq" id="WP_379151716.1">
    <property type="nucleotide sequence ID" value="NZ_JBHSRJ010000003.1"/>
</dbReference>
<name>A0ABW1LGP2_9ACTN</name>
<evidence type="ECO:0000313" key="9">
    <source>
        <dbReference type="EMBL" id="MFC6042639.1"/>
    </source>
</evidence>
<evidence type="ECO:0000256" key="8">
    <source>
        <dbReference type="SAM" id="MobiDB-lite"/>
    </source>
</evidence>
<keyword evidence="4" id="KW-0964">Secreted</keyword>
<evidence type="ECO:0000256" key="2">
    <source>
        <dbReference type="ARBA" id="ARBA00009717"/>
    </source>
</evidence>
<feature type="region of interest" description="Disordered" evidence="8">
    <location>
        <begin position="507"/>
        <end position="545"/>
    </location>
</feature>
<dbReference type="InterPro" id="IPR006311">
    <property type="entry name" value="TAT_signal"/>
</dbReference>
<evidence type="ECO:0000256" key="7">
    <source>
        <dbReference type="ARBA" id="ARBA00048421"/>
    </source>
</evidence>